<dbReference type="Pfam" id="PF06439">
    <property type="entry name" value="3keto-disac_hyd"/>
    <property type="match status" value="1"/>
</dbReference>
<feature type="domain" description="3-keto-alpha-glucoside-1,2-lyase/3-keto-2-hydroxy-glucal hydratase" evidence="2">
    <location>
        <begin position="25"/>
        <end position="206"/>
    </location>
</feature>
<feature type="signal peptide" evidence="1">
    <location>
        <begin position="1"/>
        <end position="19"/>
    </location>
</feature>
<dbReference type="RefSeq" id="WP_006982271.1">
    <property type="nucleotide sequence ID" value="NZ_ABVL01000019.1"/>
</dbReference>
<evidence type="ECO:0000256" key="1">
    <source>
        <dbReference type="SAM" id="SignalP"/>
    </source>
</evidence>
<feature type="chain" id="PRO_5002802927" description="3-keto-alpha-glucoside-1,2-lyase/3-keto-2-hydroxy-glucal hydratase domain-containing protein" evidence="1">
    <location>
        <begin position="20"/>
        <end position="210"/>
    </location>
</feature>
<evidence type="ECO:0000313" key="3">
    <source>
        <dbReference type="EMBL" id="EDY17433.1"/>
    </source>
</evidence>
<name>B4D7R0_9BACT</name>
<dbReference type="Gene3D" id="2.60.120.560">
    <property type="entry name" value="Exo-inulinase, domain 1"/>
    <property type="match status" value="1"/>
</dbReference>
<keyword evidence="1" id="KW-0732">Signal</keyword>
<gene>
    <name evidence="3" type="ORF">CfE428DRAFT_4950</name>
</gene>
<dbReference type="EMBL" id="ABVL01000019">
    <property type="protein sequence ID" value="EDY17433.1"/>
    <property type="molecule type" value="Genomic_DNA"/>
</dbReference>
<dbReference type="InterPro" id="IPR010496">
    <property type="entry name" value="AL/BT2_dom"/>
</dbReference>
<organism evidence="3 4">
    <name type="scientific">Chthoniobacter flavus Ellin428</name>
    <dbReference type="NCBI Taxonomy" id="497964"/>
    <lineage>
        <taxon>Bacteria</taxon>
        <taxon>Pseudomonadati</taxon>
        <taxon>Verrucomicrobiota</taxon>
        <taxon>Spartobacteria</taxon>
        <taxon>Chthoniobacterales</taxon>
        <taxon>Chthoniobacteraceae</taxon>
        <taxon>Chthoniobacter</taxon>
    </lineage>
</organism>
<dbReference type="STRING" id="497964.CfE428DRAFT_4950"/>
<dbReference type="Proteomes" id="UP000005824">
    <property type="component" value="Unassembled WGS sequence"/>
</dbReference>
<keyword evidence="4" id="KW-1185">Reference proteome</keyword>
<sequence>MKTSLLVAALAALSLPAFAADPADGWVSLFDGKTLDGWKASDQPGTFQVQNGDIIVYGLRSHLFYVGDIHNHDWKNFEVKADVMTRKGANSGFYFHTAWQEAGWPDKGFEVQVNNTHKDPKRTAGLYDVMDNYAAPAPDDEWFTLYIKVEGKHVITKVNDRVIVDYTEPEGYEPKPNHPGRKIDHGTFALQGHDPGSETHFKNIFVHALP</sequence>
<proteinExistence type="predicted"/>
<dbReference type="InParanoid" id="B4D7R0"/>
<reference evidence="3 4" key="1">
    <citation type="journal article" date="2011" name="J. Bacteriol.">
        <title>Genome sequence of Chthoniobacter flavus Ellin428, an aerobic heterotrophic soil bacterium.</title>
        <authorList>
            <person name="Kant R."/>
            <person name="van Passel M.W."/>
            <person name="Palva A."/>
            <person name="Lucas S."/>
            <person name="Lapidus A."/>
            <person name="Glavina Del Rio T."/>
            <person name="Dalin E."/>
            <person name="Tice H."/>
            <person name="Bruce D."/>
            <person name="Goodwin L."/>
            <person name="Pitluck S."/>
            <person name="Larimer F.W."/>
            <person name="Land M.L."/>
            <person name="Hauser L."/>
            <person name="Sangwan P."/>
            <person name="de Vos W.M."/>
            <person name="Janssen P.H."/>
            <person name="Smidt H."/>
        </authorList>
    </citation>
    <scope>NUCLEOTIDE SEQUENCE [LARGE SCALE GENOMIC DNA]</scope>
    <source>
        <strain evidence="3 4">Ellin428</strain>
    </source>
</reference>
<comment type="caution">
    <text evidence="3">The sequence shown here is derived from an EMBL/GenBank/DDBJ whole genome shotgun (WGS) entry which is preliminary data.</text>
</comment>
<evidence type="ECO:0000259" key="2">
    <source>
        <dbReference type="Pfam" id="PF06439"/>
    </source>
</evidence>
<dbReference type="AlphaFoldDB" id="B4D7R0"/>
<evidence type="ECO:0000313" key="4">
    <source>
        <dbReference type="Proteomes" id="UP000005824"/>
    </source>
</evidence>
<protein>
    <recommendedName>
        <fullName evidence="2">3-keto-alpha-glucoside-1,2-lyase/3-keto-2-hydroxy-glucal hydratase domain-containing protein</fullName>
    </recommendedName>
</protein>
<accession>B4D7R0</accession>
<dbReference type="eggNOG" id="COG1387">
    <property type="taxonomic scope" value="Bacteria"/>
</dbReference>
<dbReference type="GO" id="GO:0016787">
    <property type="term" value="F:hydrolase activity"/>
    <property type="evidence" value="ECO:0007669"/>
    <property type="project" value="InterPro"/>
</dbReference>